<reference evidence="1 2" key="1">
    <citation type="submission" date="2020-05" db="EMBL/GenBank/DDBJ databases">
        <title>Nakamurella sp. DB0629 isolated from air conditioner.</title>
        <authorList>
            <person name="Kim D.H."/>
            <person name="Kim D.-U."/>
        </authorList>
    </citation>
    <scope>NUCLEOTIDE SEQUENCE [LARGE SCALE GENOMIC DNA]</scope>
    <source>
        <strain evidence="1 2">DB0629</strain>
    </source>
</reference>
<evidence type="ECO:0000313" key="1">
    <source>
        <dbReference type="EMBL" id="NNG36148.1"/>
    </source>
</evidence>
<protein>
    <submittedName>
        <fullName evidence="1">DUF1684 domain-containing protein</fullName>
    </submittedName>
</protein>
<dbReference type="Pfam" id="PF07920">
    <property type="entry name" value="DUF1684"/>
    <property type="match status" value="1"/>
</dbReference>
<gene>
    <name evidence="1" type="ORF">HKD39_10555</name>
</gene>
<evidence type="ECO:0000313" key="2">
    <source>
        <dbReference type="Proteomes" id="UP000562984"/>
    </source>
</evidence>
<dbReference type="InterPro" id="IPR012467">
    <property type="entry name" value="DUF1684"/>
</dbReference>
<dbReference type="PANTHER" id="PTHR41913:SF1">
    <property type="entry name" value="DUF1684 DOMAIN-CONTAINING PROTEIN"/>
    <property type="match status" value="1"/>
</dbReference>
<dbReference type="EMBL" id="JABEND010000005">
    <property type="protein sequence ID" value="NNG36148.1"/>
    <property type="molecule type" value="Genomic_DNA"/>
</dbReference>
<name>A0A849AAJ2_9ACTN</name>
<comment type="caution">
    <text evidence="1">The sequence shown here is derived from an EMBL/GenBank/DDBJ whole genome shotgun (WGS) entry which is preliminary data.</text>
</comment>
<organism evidence="1 2">
    <name type="scientific">Nakamurella aerolata</name>
    <dbReference type="NCBI Taxonomy" id="1656892"/>
    <lineage>
        <taxon>Bacteria</taxon>
        <taxon>Bacillati</taxon>
        <taxon>Actinomycetota</taxon>
        <taxon>Actinomycetes</taxon>
        <taxon>Nakamurellales</taxon>
        <taxon>Nakamurellaceae</taxon>
        <taxon>Nakamurella</taxon>
    </lineage>
</organism>
<keyword evidence="2" id="KW-1185">Reference proteome</keyword>
<dbReference type="AlphaFoldDB" id="A0A849AAJ2"/>
<sequence length="192" mass="21350">MNTTTTDDSYRSWQRFRADWWRTITAADGLFGYDPVARARIERLGVPAYPYDPAWVLPARFEPATEAGTLDLQIAHHTGIKSVFRYGTVDVTVAGREYRLQVYSAPGREYHLSFRDATSGHTTYPGGWVVFIPFPDGHRGDGFDFTLDLNRAVNGPRGYSELTACALPPATNTIDAAVTAGEQITSWMRATP</sequence>
<proteinExistence type="predicted"/>
<dbReference type="PANTHER" id="PTHR41913">
    <property type="entry name" value="DUF1684 DOMAIN-CONTAINING PROTEIN"/>
    <property type="match status" value="1"/>
</dbReference>
<accession>A0A849AAJ2</accession>
<dbReference type="RefSeq" id="WP_171199831.1">
    <property type="nucleotide sequence ID" value="NZ_JABEND010000005.1"/>
</dbReference>
<dbReference type="Proteomes" id="UP000562984">
    <property type="component" value="Unassembled WGS sequence"/>
</dbReference>